<dbReference type="Gene3D" id="3.40.50.300">
    <property type="entry name" value="P-loop containing nucleotide triphosphate hydrolases"/>
    <property type="match status" value="1"/>
</dbReference>
<proteinExistence type="predicted"/>
<dbReference type="Proteomes" id="UP000813215">
    <property type="component" value="Unassembled WGS sequence"/>
</dbReference>
<evidence type="ECO:0000313" key="2">
    <source>
        <dbReference type="Proteomes" id="UP000813215"/>
    </source>
</evidence>
<organism evidence="1 2">
    <name type="scientific">Pelatocladus maniniholoensis HA4357-MV3</name>
    <dbReference type="NCBI Taxonomy" id="1117104"/>
    <lineage>
        <taxon>Bacteria</taxon>
        <taxon>Bacillati</taxon>
        <taxon>Cyanobacteriota</taxon>
        <taxon>Cyanophyceae</taxon>
        <taxon>Nostocales</taxon>
        <taxon>Nostocaceae</taxon>
        <taxon>Pelatocladus</taxon>
    </lineage>
</organism>
<dbReference type="InterPro" id="IPR027417">
    <property type="entry name" value="P-loop_NTPase"/>
</dbReference>
<dbReference type="GO" id="GO:0016301">
    <property type="term" value="F:kinase activity"/>
    <property type="evidence" value="ECO:0007669"/>
    <property type="project" value="UniProtKB-KW"/>
</dbReference>
<keyword evidence="1" id="KW-0808">Transferase</keyword>
<dbReference type="EMBL" id="JAHHHW010000119">
    <property type="protein sequence ID" value="MBW4434055.1"/>
    <property type="molecule type" value="Genomic_DNA"/>
</dbReference>
<dbReference type="SUPFAM" id="SSF52540">
    <property type="entry name" value="P-loop containing nucleoside triphosphate hydrolases"/>
    <property type="match status" value="1"/>
</dbReference>
<reference evidence="1" key="2">
    <citation type="journal article" date="2022" name="Microbiol. Resour. Announc.">
        <title>Metagenome Sequencing to Explore Phylogenomics of Terrestrial Cyanobacteria.</title>
        <authorList>
            <person name="Ward R.D."/>
            <person name="Stajich J.E."/>
            <person name="Johansen J.R."/>
            <person name="Huntemann M."/>
            <person name="Clum A."/>
            <person name="Foster B."/>
            <person name="Foster B."/>
            <person name="Roux S."/>
            <person name="Palaniappan K."/>
            <person name="Varghese N."/>
            <person name="Mukherjee S."/>
            <person name="Reddy T.B.K."/>
            <person name="Daum C."/>
            <person name="Copeland A."/>
            <person name="Chen I.A."/>
            <person name="Ivanova N.N."/>
            <person name="Kyrpides N.C."/>
            <person name="Shapiro N."/>
            <person name="Eloe-Fadrosh E.A."/>
            <person name="Pietrasiak N."/>
        </authorList>
    </citation>
    <scope>NUCLEOTIDE SEQUENCE</scope>
    <source>
        <strain evidence="1">HA4357-MV3</strain>
    </source>
</reference>
<reference evidence="1" key="1">
    <citation type="submission" date="2021-05" db="EMBL/GenBank/DDBJ databases">
        <authorList>
            <person name="Pietrasiak N."/>
            <person name="Ward R."/>
            <person name="Stajich J.E."/>
            <person name="Kurbessoian T."/>
        </authorList>
    </citation>
    <scope>NUCLEOTIDE SEQUENCE</scope>
    <source>
        <strain evidence="1">HA4357-MV3</strain>
    </source>
</reference>
<protein>
    <submittedName>
        <fullName evidence="1">Adenylate kinase</fullName>
    </submittedName>
</protein>
<dbReference type="AlphaFoldDB" id="A0A9E3LVG6"/>
<dbReference type="PANTHER" id="PTHR37816">
    <property type="entry name" value="YALI0E33011P"/>
    <property type="match status" value="1"/>
</dbReference>
<accession>A0A9E3LVG6</accession>
<gene>
    <name evidence="1" type="ORF">KME28_20660</name>
</gene>
<keyword evidence="1" id="KW-0418">Kinase</keyword>
<sequence length="189" mass="22406">MKKVAVFGNTGGGKSTLSKRLSQITGLPLYILDKIQYQLGGIEVPQEDYKHTHEKILVTERWIIEGFGCMETLWLRLNEADTLIFVDLPLYVHFWWVTKRLITGRFKPPEGWPENSPILKSSLTSYRVLWLCHKYLTPKYREYIEQAQSTKSVYHIRSTEQISQFFELIENKTKFEDDVYFKREETELY</sequence>
<evidence type="ECO:0000313" key="1">
    <source>
        <dbReference type="EMBL" id="MBW4434055.1"/>
    </source>
</evidence>
<dbReference type="InterPro" id="IPR052922">
    <property type="entry name" value="Cytidylate_Kinase-2"/>
</dbReference>
<name>A0A9E3LVG6_9NOST</name>
<dbReference type="PANTHER" id="PTHR37816:SF1">
    <property type="entry name" value="TOXIN"/>
    <property type="match status" value="1"/>
</dbReference>
<comment type="caution">
    <text evidence="1">The sequence shown here is derived from an EMBL/GenBank/DDBJ whole genome shotgun (WGS) entry which is preliminary data.</text>
</comment>